<reference evidence="1 2" key="1">
    <citation type="submission" date="2021-08" db="EMBL/GenBank/DDBJ databases">
        <title>Draft Genome Sequence of Phanerochaete sordida strain YK-624.</title>
        <authorList>
            <person name="Mori T."/>
            <person name="Dohra H."/>
            <person name="Suzuki T."/>
            <person name="Kawagishi H."/>
            <person name="Hirai H."/>
        </authorList>
    </citation>
    <scope>NUCLEOTIDE SEQUENCE [LARGE SCALE GENOMIC DNA]</scope>
    <source>
        <strain evidence="1 2">YK-624</strain>
    </source>
</reference>
<proteinExistence type="predicted"/>
<gene>
    <name evidence="1" type="ORF">PsYK624_109020</name>
</gene>
<comment type="caution">
    <text evidence="1">The sequence shown here is derived from an EMBL/GenBank/DDBJ whole genome shotgun (WGS) entry which is preliminary data.</text>
</comment>
<dbReference type="EMBL" id="BPQB01000042">
    <property type="protein sequence ID" value="GJE94731.1"/>
    <property type="molecule type" value="Genomic_DNA"/>
</dbReference>
<evidence type="ECO:0000313" key="2">
    <source>
        <dbReference type="Proteomes" id="UP000703269"/>
    </source>
</evidence>
<name>A0A9P3GGX3_9APHY</name>
<organism evidence="1 2">
    <name type="scientific">Phanerochaete sordida</name>
    <dbReference type="NCBI Taxonomy" id="48140"/>
    <lineage>
        <taxon>Eukaryota</taxon>
        <taxon>Fungi</taxon>
        <taxon>Dikarya</taxon>
        <taxon>Basidiomycota</taxon>
        <taxon>Agaricomycotina</taxon>
        <taxon>Agaricomycetes</taxon>
        <taxon>Polyporales</taxon>
        <taxon>Phanerochaetaceae</taxon>
        <taxon>Phanerochaete</taxon>
    </lineage>
</organism>
<sequence length="83" mass="8924">MWLADTASLVGNRVPHTSRAWLSAGFPCRPVGGTGPAGEDVIPATLRRAEPPPMGPKNLQRKHAIIETHHCQSDTNSLVDMSI</sequence>
<dbReference type="Proteomes" id="UP000703269">
    <property type="component" value="Unassembled WGS sequence"/>
</dbReference>
<keyword evidence="2" id="KW-1185">Reference proteome</keyword>
<accession>A0A9P3GGX3</accession>
<protein>
    <submittedName>
        <fullName evidence="1">Uncharacterized protein</fullName>
    </submittedName>
</protein>
<dbReference type="AlphaFoldDB" id="A0A9P3GGX3"/>
<evidence type="ECO:0000313" key="1">
    <source>
        <dbReference type="EMBL" id="GJE94731.1"/>
    </source>
</evidence>